<proteinExistence type="predicted"/>
<evidence type="ECO:0000313" key="2">
    <source>
        <dbReference type="Proteomes" id="UP001163835"/>
    </source>
</evidence>
<organism evidence="1 2">
    <name type="scientific">Lentinula aff. lateritia</name>
    <dbReference type="NCBI Taxonomy" id="2804960"/>
    <lineage>
        <taxon>Eukaryota</taxon>
        <taxon>Fungi</taxon>
        <taxon>Dikarya</taxon>
        <taxon>Basidiomycota</taxon>
        <taxon>Agaricomycotina</taxon>
        <taxon>Agaricomycetes</taxon>
        <taxon>Agaricomycetidae</taxon>
        <taxon>Agaricales</taxon>
        <taxon>Marasmiineae</taxon>
        <taxon>Omphalotaceae</taxon>
        <taxon>Lentinula</taxon>
    </lineage>
</organism>
<gene>
    <name evidence="1" type="ORF">F5876DRAFT_82933</name>
</gene>
<sequence length="307" mass="35692">MHEGFELELRFITLRRCLHYSTTAMASETCVFGKNESQFILELIYLYSNAARRDFESDIYPLWDTVWNIFISLFKNVSERPEIILAVAAQYTLEHRYPNARGSTSHHIKIPDNVILKLDDTPQRRLVFWAELKRLEYPHRWLTADGRAVANKAIGKAVPQVNTQAQYAFAHFNMAQKLNAVIHALIISGPYFVMVEYRADRMSPGFFTENYARRNAAVTRSRNQIYEIEEDPIEDTQTMPFYPFGAIPHCLFDVTDAELEAGNYELTQEVKLNPMLLQALRTVLRNHEDIRSGMQRVDWFDCLTVQT</sequence>
<accession>A0ACC1TJI3</accession>
<evidence type="ECO:0000313" key="1">
    <source>
        <dbReference type="EMBL" id="KAJ3804576.1"/>
    </source>
</evidence>
<dbReference type="Proteomes" id="UP001163835">
    <property type="component" value="Unassembled WGS sequence"/>
</dbReference>
<reference evidence="1" key="1">
    <citation type="submission" date="2022-09" db="EMBL/GenBank/DDBJ databases">
        <title>A Global Phylogenomic Analysis of the Shiitake Genus Lentinula.</title>
        <authorList>
            <consortium name="DOE Joint Genome Institute"/>
            <person name="Sierra-Patev S."/>
            <person name="Min B."/>
            <person name="Naranjo-Ortiz M."/>
            <person name="Looney B."/>
            <person name="Konkel Z."/>
            <person name="Slot J.C."/>
            <person name="Sakamoto Y."/>
            <person name="Steenwyk J.L."/>
            <person name="Rokas A."/>
            <person name="Carro J."/>
            <person name="Camarero S."/>
            <person name="Ferreira P."/>
            <person name="Molpeceres G."/>
            <person name="Ruiz-Duenas F.J."/>
            <person name="Serrano A."/>
            <person name="Henrissat B."/>
            <person name="Drula E."/>
            <person name="Hughes K.W."/>
            <person name="Mata J.L."/>
            <person name="Ishikawa N.K."/>
            <person name="Vargas-Isla R."/>
            <person name="Ushijima S."/>
            <person name="Smith C.A."/>
            <person name="Ahrendt S."/>
            <person name="Andreopoulos W."/>
            <person name="He G."/>
            <person name="Labutti K."/>
            <person name="Lipzen A."/>
            <person name="Ng V."/>
            <person name="Riley R."/>
            <person name="Sandor L."/>
            <person name="Barry K."/>
            <person name="Martinez A.T."/>
            <person name="Xiao Y."/>
            <person name="Gibbons J.G."/>
            <person name="Terashima K."/>
            <person name="Grigoriev I.V."/>
            <person name="Hibbett D.S."/>
        </authorList>
    </citation>
    <scope>NUCLEOTIDE SEQUENCE</scope>
    <source>
        <strain evidence="1">TMI1499</strain>
    </source>
</reference>
<dbReference type="EMBL" id="MU795921">
    <property type="protein sequence ID" value="KAJ3804576.1"/>
    <property type="molecule type" value="Genomic_DNA"/>
</dbReference>
<keyword evidence="2" id="KW-1185">Reference proteome</keyword>
<name>A0ACC1TJI3_9AGAR</name>
<protein>
    <submittedName>
        <fullName evidence="1">Uncharacterized protein</fullName>
    </submittedName>
</protein>
<comment type="caution">
    <text evidence="1">The sequence shown here is derived from an EMBL/GenBank/DDBJ whole genome shotgun (WGS) entry which is preliminary data.</text>
</comment>